<dbReference type="Gramene" id="Manes.10G076100.5.v8.1">
    <property type="protein sequence ID" value="Manes.10G076100.5.v8.1.CDS.1"/>
    <property type="gene ID" value="Manes.10G076100.v8.1"/>
</dbReference>
<evidence type="ECO:0000259" key="1">
    <source>
        <dbReference type="PROSITE" id="PS50181"/>
    </source>
</evidence>
<dbReference type="SMART" id="SM00256">
    <property type="entry name" value="FBOX"/>
    <property type="match status" value="1"/>
</dbReference>
<dbReference type="OMA" id="NILWQLR"/>
<protein>
    <recommendedName>
        <fullName evidence="1">F-box domain-containing protein</fullName>
    </recommendedName>
</protein>
<feature type="domain" description="F-box" evidence="1">
    <location>
        <begin position="65"/>
        <end position="101"/>
    </location>
</feature>
<gene>
    <name evidence="2" type="ORF">MANES_10G076100</name>
</gene>
<dbReference type="AlphaFoldDB" id="A0A251JZX3"/>
<evidence type="ECO:0000313" key="3">
    <source>
        <dbReference type="Proteomes" id="UP000091857"/>
    </source>
</evidence>
<dbReference type="Gramene" id="Manes.10G076100.4.v8.1">
    <property type="protein sequence ID" value="Manes.10G076100.4.v8.1.CDS.1"/>
    <property type="gene ID" value="Manes.10G076100.v8.1"/>
</dbReference>
<reference evidence="2 3" key="1">
    <citation type="submission" date="2016-02" db="EMBL/GenBank/DDBJ databases">
        <title>WGS assembly of Manihot esculenta.</title>
        <authorList>
            <person name="Bredeson J.V."/>
            <person name="Prochnik S.E."/>
            <person name="Lyons J.B."/>
            <person name="Schmutz J."/>
            <person name="Grimwood J."/>
            <person name="Vrebalov J."/>
            <person name="Bart R.S."/>
            <person name="Amuge T."/>
            <person name="Ferguson M.E."/>
            <person name="Green R."/>
            <person name="Putnam N."/>
            <person name="Stites J."/>
            <person name="Rounsley S."/>
            <person name="Rokhsar D.S."/>
        </authorList>
    </citation>
    <scope>NUCLEOTIDE SEQUENCE [LARGE SCALE GENOMIC DNA]</scope>
    <source>
        <strain evidence="3">cv. AM560-2</strain>
        <tissue evidence="2">Leaf</tissue>
    </source>
</reference>
<dbReference type="InterPro" id="IPR053772">
    <property type="entry name" value="At1g61320/At1g61330-like"/>
</dbReference>
<dbReference type="PANTHER" id="PTHR34145:SF68">
    <property type="entry name" value="FBD DOMAIN-CONTAINING PROTEIN"/>
    <property type="match status" value="1"/>
</dbReference>
<dbReference type="EMBL" id="CM004396">
    <property type="protein sequence ID" value="OAY39212.1"/>
    <property type="molecule type" value="Genomic_DNA"/>
</dbReference>
<accession>A0A251JZX3</accession>
<dbReference type="InterPro" id="IPR001810">
    <property type="entry name" value="F-box_dom"/>
</dbReference>
<dbReference type="SUPFAM" id="SSF52047">
    <property type="entry name" value="RNI-like"/>
    <property type="match status" value="1"/>
</dbReference>
<evidence type="ECO:0000313" key="2">
    <source>
        <dbReference type="EMBL" id="OAY39212.1"/>
    </source>
</evidence>
<dbReference type="Pfam" id="PF00646">
    <property type="entry name" value="F-box"/>
    <property type="match status" value="1"/>
</dbReference>
<dbReference type="Gene3D" id="3.80.10.10">
    <property type="entry name" value="Ribonuclease Inhibitor"/>
    <property type="match status" value="1"/>
</dbReference>
<dbReference type="EMBL" id="CM004396">
    <property type="protein sequence ID" value="OAY39211.1"/>
    <property type="molecule type" value="Genomic_DNA"/>
</dbReference>
<dbReference type="InterPro" id="IPR036047">
    <property type="entry name" value="F-box-like_dom_sf"/>
</dbReference>
<keyword evidence="3" id="KW-1185">Reference proteome</keyword>
<dbReference type="Pfam" id="PF23622">
    <property type="entry name" value="LRR_At1g61320_AtMIF1"/>
    <property type="match status" value="1"/>
</dbReference>
<dbReference type="InterPro" id="IPR053781">
    <property type="entry name" value="F-box_AtFBL13-like"/>
</dbReference>
<organism evidence="2 3">
    <name type="scientific">Manihot esculenta</name>
    <name type="common">Cassava</name>
    <name type="synonym">Jatropha manihot</name>
    <dbReference type="NCBI Taxonomy" id="3983"/>
    <lineage>
        <taxon>Eukaryota</taxon>
        <taxon>Viridiplantae</taxon>
        <taxon>Streptophyta</taxon>
        <taxon>Embryophyta</taxon>
        <taxon>Tracheophyta</taxon>
        <taxon>Spermatophyta</taxon>
        <taxon>Magnoliopsida</taxon>
        <taxon>eudicotyledons</taxon>
        <taxon>Gunneridae</taxon>
        <taxon>Pentapetalae</taxon>
        <taxon>rosids</taxon>
        <taxon>fabids</taxon>
        <taxon>Malpighiales</taxon>
        <taxon>Euphorbiaceae</taxon>
        <taxon>Crotonoideae</taxon>
        <taxon>Manihoteae</taxon>
        <taxon>Manihot</taxon>
    </lineage>
</organism>
<name>A0A251JZX3_MANES</name>
<proteinExistence type="predicted"/>
<dbReference type="PANTHER" id="PTHR34145">
    <property type="entry name" value="OS02G0105600 PROTEIN"/>
    <property type="match status" value="1"/>
</dbReference>
<dbReference type="OrthoDB" id="851088at2759"/>
<dbReference type="CDD" id="cd22160">
    <property type="entry name" value="F-box_AtFBL13-like"/>
    <property type="match status" value="1"/>
</dbReference>
<dbReference type="InterPro" id="IPR055357">
    <property type="entry name" value="LRR_At1g61320_AtMIF1"/>
</dbReference>
<sequence>MVHTFESKLCSLRKKKGNAIPAKNRSLCKLDATKKNHVGLFDFGSVSWIWDRKNDDKIEKLSLVKDCISELPDDVLVAILSRLKLKEAARTSVLSKRWRYLWAFSQGILEFDVSDFRSLEVSVNNFLNSHRAPTLDELRIRFIRLGVYWWHFGGQFYSWTNVVIGKRVKKLVLDFRNSGFYPSEYDHSLGSSSFSSLVSLHMTHNNASPLLIPYFLSNSPLLEELCVTGSCHLDHLRICGSSLKLKHLDLRYDRIQILEISAPNLESFQYHESFHSHELFLYHESFWNPEYEERTSIFFYDVPRLTHVSFRGRYCNKLLAENLLDLSSFVTQLKSLVLVISGKHKFMRNFSQFPTMENLEYLQLSLSKDTDESFLIYFCLLEASPSLRRSSLKLGWSNYGDIKLEFTRSPEFTRRPKHQCLEVLEIVGFREDYNHDKLVIHLAEYAPFLEKIIIDPNRYGCADISIHQAQKLQSSLPPSVELEILCYGLFRGDHMREESSTSPRGVSNDNTILDQSQVCRNTLDGFQYFG</sequence>
<dbReference type="InterPro" id="IPR032675">
    <property type="entry name" value="LRR_dom_sf"/>
</dbReference>
<dbReference type="Proteomes" id="UP000091857">
    <property type="component" value="Chromosome 10"/>
</dbReference>
<dbReference type="PROSITE" id="PS50181">
    <property type="entry name" value="FBOX"/>
    <property type="match status" value="1"/>
</dbReference>
<dbReference type="SUPFAM" id="SSF81383">
    <property type="entry name" value="F-box domain"/>
    <property type="match status" value="1"/>
</dbReference>